<dbReference type="GO" id="GO:0022857">
    <property type="term" value="F:transmembrane transporter activity"/>
    <property type="evidence" value="ECO:0007669"/>
    <property type="project" value="InterPro"/>
</dbReference>
<feature type="transmembrane region" description="Helical" evidence="6">
    <location>
        <begin position="163"/>
        <end position="182"/>
    </location>
</feature>
<dbReference type="InterPro" id="IPR036259">
    <property type="entry name" value="MFS_trans_sf"/>
</dbReference>
<protein>
    <submittedName>
        <fullName evidence="8">Major facilitator superfamily domain-containing protein</fullName>
    </submittedName>
</protein>
<feature type="transmembrane region" description="Helical" evidence="6">
    <location>
        <begin position="455"/>
        <end position="476"/>
    </location>
</feature>
<evidence type="ECO:0000256" key="5">
    <source>
        <dbReference type="ARBA" id="ARBA00023136"/>
    </source>
</evidence>
<dbReference type="PANTHER" id="PTHR43791:SF85">
    <property type="entry name" value="TRANSPORTER, PUTATIVE (AFU_ORTHOLOGUE AFUA_6G00710)-RELATED"/>
    <property type="match status" value="1"/>
</dbReference>
<comment type="subcellular location">
    <subcellularLocation>
        <location evidence="1">Membrane</location>
        <topology evidence="1">Multi-pass membrane protein</topology>
    </subcellularLocation>
</comment>
<dbReference type="FunFam" id="1.20.1250.20:FF:000034">
    <property type="entry name" value="MFS general substrate transporter"/>
    <property type="match status" value="1"/>
</dbReference>
<organism evidence="8 9">
    <name type="scientific">Phakopsora pachyrhizi</name>
    <name type="common">Asian soybean rust disease fungus</name>
    <dbReference type="NCBI Taxonomy" id="170000"/>
    <lineage>
        <taxon>Eukaryota</taxon>
        <taxon>Fungi</taxon>
        <taxon>Dikarya</taxon>
        <taxon>Basidiomycota</taxon>
        <taxon>Pucciniomycotina</taxon>
        <taxon>Pucciniomycetes</taxon>
        <taxon>Pucciniales</taxon>
        <taxon>Phakopsoraceae</taxon>
        <taxon>Phakopsora</taxon>
    </lineage>
</organism>
<comment type="caution">
    <text evidence="8">The sequence shown here is derived from an EMBL/GenBank/DDBJ whole genome shotgun (WGS) entry which is preliminary data.</text>
</comment>
<feature type="transmembrane region" description="Helical" evidence="6">
    <location>
        <begin position="423"/>
        <end position="443"/>
    </location>
</feature>
<evidence type="ECO:0000313" key="8">
    <source>
        <dbReference type="EMBL" id="CAH7683815.1"/>
    </source>
</evidence>
<feature type="transmembrane region" description="Helical" evidence="6">
    <location>
        <begin position="194"/>
        <end position="214"/>
    </location>
</feature>
<dbReference type="EMBL" id="CALTRL010004929">
    <property type="protein sequence ID" value="CAH7683815.1"/>
    <property type="molecule type" value="Genomic_DNA"/>
</dbReference>
<evidence type="ECO:0000256" key="3">
    <source>
        <dbReference type="ARBA" id="ARBA00022692"/>
    </source>
</evidence>
<dbReference type="InterPro" id="IPR011701">
    <property type="entry name" value="MFS"/>
</dbReference>
<sequence>MSKHSLGLKKGDDDLEVQVSQSTYLRKQSWKFLNSRKLWWYFPECYDAFKVSGRQAVRRGRKILTGVIPIVASYFLLSFLDRSNLGNARVAGLQESLHMSDHQFSLAITLTFVPYIVVELPANLLLKKLGPKFFLPTIITIWGLVTMLQGFVKSFNGLICARVFLGLAEGGMMPGIVLYLSYFYTRNEMQWRIALFFASASLSGAFSGLLAYCLVKLDGKGGLDGWAWIFIVEGLFTCCWGILSYFFFLDSIDASRFLTVNEKKILITRLQKDRAKAPIDETFSWAEVMQSFASPHVLMVVLAFFLSGTSAFSMAYFQPTIIKSFGYSNSLTQLLSVPPYAVAFIWMMISSYVSDKYGLRGLTISFCALIGLVGYILFFVAEASQKPLKYTSLFLSITGIYSCTPPLLAWISNNSAGSYRRATSIALGCVGANLGGICGTWIFPSSESPKYRTGTIINIAFSCGVIIVTIINLVYLRKVNEHKTKNSEKILSKYKTSDNNMDFKQNNSEAWQELGDKHPNFTYVY</sequence>
<feature type="transmembrane region" description="Helical" evidence="6">
    <location>
        <begin position="297"/>
        <end position="317"/>
    </location>
</feature>
<keyword evidence="4 6" id="KW-1133">Transmembrane helix</keyword>
<feature type="transmembrane region" description="Helical" evidence="6">
    <location>
        <begin position="104"/>
        <end position="126"/>
    </location>
</feature>
<keyword evidence="3 6" id="KW-0812">Transmembrane</keyword>
<accession>A0AAV0BEL9</accession>
<feature type="transmembrane region" description="Helical" evidence="6">
    <location>
        <begin position="63"/>
        <end position="80"/>
    </location>
</feature>
<dbReference type="GO" id="GO:0016020">
    <property type="term" value="C:membrane"/>
    <property type="evidence" value="ECO:0007669"/>
    <property type="project" value="UniProtKB-SubCell"/>
</dbReference>
<dbReference type="SUPFAM" id="SSF103473">
    <property type="entry name" value="MFS general substrate transporter"/>
    <property type="match status" value="1"/>
</dbReference>
<dbReference type="AlphaFoldDB" id="A0AAV0BEL9"/>
<dbReference type="FunFam" id="1.20.1250.20:FF:000013">
    <property type="entry name" value="MFS general substrate transporter"/>
    <property type="match status" value="1"/>
</dbReference>
<feature type="transmembrane region" description="Helical" evidence="6">
    <location>
        <begin position="337"/>
        <end position="354"/>
    </location>
</feature>
<gene>
    <name evidence="8" type="ORF">PPACK8108_LOCUS17555</name>
</gene>
<evidence type="ECO:0000259" key="7">
    <source>
        <dbReference type="PROSITE" id="PS50850"/>
    </source>
</evidence>
<evidence type="ECO:0000256" key="2">
    <source>
        <dbReference type="ARBA" id="ARBA00022448"/>
    </source>
</evidence>
<feature type="domain" description="Major facilitator superfamily (MFS) profile" evidence="7">
    <location>
        <begin position="67"/>
        <end position="480"/>
    </location>
</feature>
<dbReference type="Gene3D" id="1.20.1250.20">
    <property type="entry name" value="MFS general substrate transporter like domains"/>
    <property type="match status" value="2"/>
</dbReference>
<keyword evidence="9" id="KW-1185">Reference proteome</keyword>
<evidence type="ECO:0000256" key="6">
    <source>
        <dbReference type="SAM" id="Phobius"/>
    </source>
</evidence>
<evidence type="ECO:0000256" key="1">
    <source>
        <dbReference type="ARBA" id="ARBA00004141"/>
    </source>
</evidence>
<feature type="transmembrane region" description="Helical" evidence="6">
    <location>
        <begin position="361"/>
        <end position="381"/>
    </location>
</feature>
<reference evidence="8" key="1">
    <citation type="submission" date="2022-06" db="EMBL/GenBank/DDBJ databases">
        <authorList>
            <consortium name="SYNGENTA / RWTH Aachen University"/>
        </authorList>
    </citation>
    <scope>NUCLEOTIDE SEQUENCE</scope>
</reference>
<evidence type="ECO:0000313" key="9">
    <source>
        <dbReference type="Proteomes" id="UP001153365"/>
    </source>
</evidence>
<keyword evidence="2" id="KW-0813">Transport</keyword>
<feature type="transmembrane region" description="Helical" evidence="6">
    <location>
        <begin position="226"/>
        <end position="248"/>
    </location>
</feature>
<dbReference type="PANTHER" id="PTHR43791">
    <property type="entry name" value="PERMEASE-RELATED"/>
    <property type="match status" value="1"/>
</dbReference>
<feature type="transmembrane region" description="Helical" evidence="6">
    <location>
        <begin position="393"/>
        <end position="411"/>
    </location>
</feature>
<dbReference type="Proteomes" id="UP001153365">
    <property type="component" value="Unassembled WGS sequence"/>
</dbReference>
<keyword evidence="5 6" id="KW-0472">Membrane</keyword>
<proteinExistence type="predicted"/>
<dbReference type="Pfam" id="PF07690">
    <property type="entry name" value="MFS_1"/>
    <property type="match status" value="1"/>
</dbReference>
<dbReference type="InterPro" id="IPR020846">
    <property type="entry name" value="MFS_dom"/>
</dbReference>
<feature type="transmembrane region" description="Helical" evidence="6">
    <location>
        <begin position="133"/>
        <end position="151"/>
    </location>
</feature>
<dbReference type="PROSITE" id="PS50850">
    <property type="entry name" value="MFS"/>
    <property type="match status" value="1"/>
</dbReference>
<name>A0AAV0BEL9_PHAPC</name>
<evidence type="ECO:0000256" key="4">
    <source>
        <dbReference type="ARBA" id="ARBA00022989"/>
    </source>
</evidence>